<dbReference type="STRING" id="530564.Psta_4151"/>
<evidence type="ECO:0000256" key="4">
    <source>
        <dbReference type="SAM" id="SignalP"/>
    </source>
</evidence>
<keyword evidence="3" id="KW-0349">Heme</keyword>
<dbReference type="Proteomes" id="UP000001887">
    <property type="component" value="Chromosome"/>
</dbReference>
<evidence type="ECO:0000313" key="7">
    <source>
        <dbReference type="Proteomes" id="UP000001887"/>
    </source>
</evidence>
<organism evidence="6 7">
    <name type="scientific">Pirellula staleyi (strain ATCC 27377 / DSM 6068 / ICPB 4128)</name>
    <name type="common">Pirella staleyi</name>
    <dbReference type="NCBI Taxonomy" id="530564"/>
    <lineage>
        <taxon>Bacteria</taxon>
        <taxon>Pseudomonadati</taxon>
        <taxon>Planctomycetota</taxon>
        <taxon>Planctomycetia</taxon>
        <taxon>Pirellulales</taxon>
        <taxon>Pirellulaceae</taxon>
        <taxon>Pirellula</taxon>
    </lineage>
</organism>
<evidence type="ECO:0000256" key="3">
    <source>
        <dbReference type="PROSITE-ProRule" id="PRU00433"/>
    </source>
</evidence>
<dbReference type="GO" id="GO:0046872">
    <property type="term" value="F:metal ion binding"/>
    <property type="evidence" value="ECO:0007669"/>
    <property type="project" value="UniProtKB-KW"/>
</dbReference>
<keyword evidence="2 3" id="KW-0408">Iron</keyword>
<dbReference type="EMBL" id="CP001848">
    <property type="protein sequence ID" value="ADB18801.1"/>
    <property type="molecule type" value="Genomic_DNA"/>
</dbReference>
<dbReference type="eggNOG" id="COG2010">
    <property type="taxonomic scope" value="Bacteria"/>
</dbReference>
<feature type="domain" description="Cytochrome c" evidence="5">
    <location>
        <begin position="39"/>
        <end position="137"/>
    </location>
</feature>
<dbReference type="GO" id="GO:0020037">
    <property type="term" value="F:heme binding"/>
    <property type="evidence" value="ECO:0007669"/>
    <property type="project" value="InterPro"/>
</dbReference>
<evidence type="ECO:0000259" key="5">
    <source>
        <dbReference type="PROSITE" id="PS51007"/>
    </source>
</evidence>
<name>D2R3V2_PIRSD</name>
<dbReference type="Pfam" id="PF07587">
    <property type="entry name" value="PSD1"/>
    <property type="match status" value="1"/>
</dbReference>
<dbReference type="KEGG" id="psl:Psta_4151"/>
<keyword evidence="4" id="KW-0732">Signal</keyword>
<feature type="chain" id="PRO_5003036041" description="Cytochrome c domain-containing protein" evidence="4">
    <location>
        <begin position="33"/>
        <end position="1139"/>
    </location>
</feature>
<sequence precursor="true">MRISCDVSAVGRSLRVATLFASLLLSPSLTLAADDAAPPADAAGIEYFEKSVRPILVARCYECHDASKGEVKGSLAVDSREALLAGGDTGAAIVPGDAKKSLLIDAVNYGEIYQMPPKSKLPAEEIAILTKWVDMGAPFPVSAGPATAKPKAFDLEKRRAEHWCWQPIAKPAIPAVKNATWPQQPLDHFILAKLEASGMNPAAPATKQQLVRRLYFDLIGLPPTPAEVQKYLDDNSSSATEELVSDLLSRQEFGEHWARRWMDLARYAESRGHEFDYDIPNAFEYRDYIIRAFNDDLPYDQFLIEHLAGDLLETPRLGGEQKYNESVIATGFWHLGEWVHSPVDIRKDETDRYDNAVDVFSKSFLAITVSCARCHDHKFDAISQADYSAMLGFLQSSSYRLARFDTEREHLKIAKELAAIDAKYQPLFTRASVEGIEVQSDELARYLTAARKLIPAAKQPAEEKSKLLAAAAEESKLDVARLSAWAELLATARDDRAHPLHLLAHVNAASGKLEPGVLERVNEEHLAAQDRLAKTRQIISYEEQNADDWYADGVTFGLGIQSAGRWRYLPSAPQQVELVARSGALRDFTWDKIRIAPGSMGENGCLAALERSGRTLKTPTFTVENGQLHYLVSGGVMVYAAVDSHSVIHGPLHGQIVLDHGDEKSPLRWITQDLSAYQGHRIHLEFVPKGASDTRIYRVVEGAHPGDATTNQVSALLVPENSDTLDLEAAKRIASLLNADAIAKLAADESSADRAKLVGVLLDRKLWSGDAARSPLANVAAEYLAEREKVTSQIKWESRLAMALLDGSGEDEPLLIRGNVRTVGELVPRNLPQALQPTPLAATRGSGRLEIAQQLVSPENPLVSRVIANRLFHYMMGRGVVASVDNFGVLGEQPSHPALLDHLAQQMIESGWSMKKMIRQIALSSTYQMASVPADATYSERDPSNLLWHRALQKRLPGEAIRDSMLRISGRLQTQIGGPSVPVHLTPFMQGRGRPGSGPLDGNGRRSVYISIRRNFLSPMMITFDTPIPFTSIGRRNVSNVPAQSLIMLNDPLVTQLASTWAQKVSEAEKESVEGRIALLYREAFAREPSEAELKIARNFLVTQAGEYKVDEKHLLAEPRLWNDLAHALWNVKEFIFID</sequence>
<dbReference type="AlphaFoldDB" id="D2R3V2"/>
<evidence type="ECO:0000313" key="6">
    <source>
        <dbReference type="EMBL" id="ADB18801.1"/>
    </source>
</evidence>
<dbReference type="GO" id="GO:0009055">
    <property type="term" value="F:electron transfer activity"/>
    <property type="evidence" value="ECO:0007669"/>
    <property type="project" value="InterPro"/>
</dbReference>
<keyword evidence="7" id="KW-1185">Reference proteome</keyword>
<dbReference type="InterPro" id="IPR022655">
    <property type="entry name" value="DUF1553"/>
</dbReference>
<dbReference type="InterPro" id="IPR011429">
    <property type="entry name" value="Cyt_c_Planctomycete-type"/>
</dbReference>
<dbReference type="OrthoDB" id="127107at2"/>
<proteinExistence type="predicted"/>
<dbReference type="Pfam" id="PF07583">
    <property type="entry name" value="PSCyt2"/>
    <property type="match status" value="1"/>
</dbReference>
<dbReference type="PROSITE" id="PS51007">
    <property type="entry name" value="CYTC"/>
    <property type="match status" value="1"/>
</dbReference>
<dbReference type="Pfam" id="PF07635">
    <property type="entry name" value="PSCyt1"/>
    <property type="match status" value="1"/>
</dbReference>
<dbReference type="HOGENOM" id="CLU_005632_1_0_0"/>
<evidence type="ECO:0000256" key="2">
    <source>
        <dbReference type="ARBA" id="ARBA00023004"/>
    </source>
</evidence>
<dbReference type="PANTHER" id="PTHR35889:SF3">
    <property type="entry name" value="F-BOX DOMAIN-CONTAINING PROTEIN"/>
    <property type="match status" value="1"/>
</dbReference>
<reference evidence="6 7" key="1">
    <citation type="journal article" date="2009" name="Stand. Genomic Sci.">
        <title>Complete genome sequence of Pirellula staleyi type strain (ATCC 27377).</title>
        <authorList>
            <person name="Clum A."/>
            <person name="Tindall B.J."/>
            <person name="Sikorski J."/>
            <person name="Ivanova N."/>
            <person name="Mavrommatis K."/>
            <person name="Lucas S."/>
            <person name="Glavina del Rio T."/>
            <person name="Nolan M."/>
            <person name="Chen F."/>
            <person name="Tice H."/>
            <person name="Pitluck S."/>
            <person name="Cheng J.F."/>
            <person name="Chertkov O."/>
            <person name="Brettin T."/>
            <person name="Han C."/>
            <person name="Detter J.C."/>
            <person name="Kuske C."/>
            <person name="Bruce D."/>
            <person name="Goodwin L."/>
            <person name="Ovchinikova G."/>
            <person name="Pati A."/>
            <person name="Mikhailova N."/>
            <person name="Chen A."/>
            <person name="Palaniappan K."/>
            <person name="Land M."/>
            <person name="Hauser L."/>
            <person name="Chang Y.J."/>
            <person name="Jeffries C.D."/>
            <person name="Chain P."/>
            <person name="Rohde M."/>
            <person name="Goker M."/>
            <person name="Bristow J."/>
            <person name="Eisen J.A."/>
            <person name="Markowitz V."/>
            <person name="Hugenholtz P."/>
            <person name="Kyrpides N.C."/>
            <person name="Klenk H.P."/>
            <person name="Lapidus A."/>
        </authorList>
    </citation>
    <scope>NUCLEOTIDE SEQUENCE [LARGE SCALE GENOMIC DNA]</scope>
    <source>
        <strain evidence="7">ATCC 27377 / DSM 6068 / ICPB 4128</strain>
    </source>
</reference>
<dbReference type="InterPro" id="IPR011444">
    <property type="entry name" value="DUF1549"/>
</dbReference>
<keyword evidence="1 3" id="KW-0479">Metal-binding</keyword>
<feature type="signal peptide" evidence="4">
    <location>
        <begin position="1"/>
        <end position="32"/>
    </location>
</feature>
<gene>
    <name evidence="6" type="ordered locus">Psta_4151</name>
</gene>
<evidence type="ECO:0000256" key="1">
    <source>
        <dbReference type="ARBA" id="ARBA00022723"/>
    </source>
</evidence>
<accession>D2R3V2</accession>
<dbReference type="PANTHER" id="PTHR35889">
    <property type="entry name" value="CYCLOINULO-OLIGOSACCHARIDE FRUCTANOTRANSFERASE-RELATED"/>
    <property type="match status" value="1"/>
</dbReference>
<dbReference type="InterPro" id="IPR009056">
    <property type="entry name" value="Cyt_c-like_dom"/>
</dbReference>
<protein>
    <recommendedName>
        <fullName evidence="5">Cytochrome c domain-containing protein</fullName>
    </recommendedName>
</protein>